<evidence type="ECO:0000313" key="2">
    <source>
        <dbReference type="Proteomes" id="UP000694844"/>
    </source>
</evidence>
<organism evidence="2 3">
    <name type="scientific">Crassostrea virginica</name>
    <name type="common">Eastern oyster</name>
    <dbReference type="NCBI Taxonomy" id="6565"/>
    <lineage>
        <taxon>Eukaryota</taxon>
        <taxon>Metazoa</taxon>
        <taxon>Spiralia</taxon>
        <taxon>Lophotrochozoa</taxon>
        <taxon>Mollusca</taxon>
        <taxon>Bivalvia</taxon>
        <taxon>Autobranchia</taxon>
        <taxon>Pteriomorphia</taxon>
        <taxon>Ostreida</taxon>
        <taxon>Ostreoidea</taxon>
        <taxon>Ostreidae</taxon>
        <taxon>Crassostrea</taxon>
    </lineage>
</organism>
<dbReference type="KEGG" id="cvn:111115272"/>
<reference evidence="3" key="1">
    <citation type="submission" date="2025-08" db="UniProtKB">
        <authorList>
            <consortium name="RefSeq"/>
        </authorList>
    </citation>
    <scope>IDENTIFICATION</scope>
    <source>
        <tissue evidence="3">Whole sample</tissue>
    </source>
</reference>
<evidence type="ECO:0000256" key="1">
    <source>
        <dbReference type="ARBA" id="ARBA00022536"/>
    </source>
</evidence>
<dbReference type="Gene3D" id="2.170.300.10">
    <property type="entry name" value="Tie2 ligand-binding domain superfamily"/>
    <property type="match status" value="2"/>
</dbReference>
<dbReference type="PANTHER" id="PTHR24043">
    <property type="entry name" value="SCAVENGER RECEPTOR CLASS F"/>
    <property type="match status" value="1"/>
</dbReference>
<gene>
    <name evidence="3" type="primary">LOC111115272</name>
</gene>
<dbReference type="GeneID" id="111115272"/>
<dbReference type="AlphaFoldDB" id="A0A8B8C1X6"/>
<name>A0A8B8C1X6_CRAVI</name>
<keyword evidence="1" id="KW-0245">EGF-like domain</keyword>
<dbReference type="SUPFAM" id="SSF57184">
    <property type="entry name" value="Growth factor receptor domain"/>
    <property type="match status" value="1"/>
</dbReference>
<dbReference type="Proteomes" id="UP000694844">
    <property type="component" value="Chromosome 9"/>
</dbReference>
<dbReference type="SUPFAM" id="SSF49785">
    <property type="entry name" value="Galactose-binding domain-like"/>
    <property type="match status" value="1"/>
</dbReference>
<dbReference type="InterPro" id="IPR042635">
    <property type="entry name" value="MEGF10/SREC1/2-like"/>
</dbReference>
<sequence>MYRAVHFICWYCVSLGFLFVTSYENIALNKAAHYVLYGEMGERKDADVVVDGRKLYTDGKCLSTKNDGELLIDFGDIISIHHITTYIKVPSGFAYLGIRGSNRSDSWGYICGRTRIHSGRTVYNISCKFDARYVSLSLLNWFGYTDTSADLCEVETYGCHTQGRYGENCSIPCPQNCQEGRCDIVEGTCLGCINGYHGPRCCRECGSGTFGRECREICGKCMGNNTCHHINGTCMEGCIPGLSGILCDQDDEQVMMSDILTRKDANKSVAVGAPAEANKPADTIPVENDAQCPQPTHSLGQECGNNTFGQDCTSVCGHCSENEHCHHINGSCLNGCDPGFNRLMCDQGCMNGSFGKNCIERCGSNCISCNAVTGVCEIGCSPGYEGTFCEQKCPHGRYGINCGQTCPSNCKGCNRFSGVCEFGCQSGWKGTLCEYIGRYNNLN</sequence>
<dbReference type="PANTHER" id="PTHR24043:SF8">
    <property type="entry name" value="EGF-LIKE DOMAIN-CONTAINING PROTEIN"/>
    <property type="match status" value="1"/>
</dbReference>
<dbReference type="InterPro" id="IPR009030">
    <property type="entry name" value="Growth_fac_rcpt_cys_sf"/>
</dbReference>
<dbReference type="GO" id="GO:0005044">
    <property type="term" value="F:scavenger receptor activity"/>
    <property type="evidence" value="ECO:0007669"/>
    <property type="project" value="InterPro"/>
</dbReference>
<evidence type="ECO:0000313" key="3">
    <source>
        <dbReference type="RefSeq" id="XP_022309658.1"/>
    </source>
</evidence>
<accession>A0A8B8C1X6</accession>
<proteinExistence type="predicted"/>
<keyword evidence="2" id="KW-1185">Reference proteome</keyword>
<dbReference type="InterPro" id="IPR008979">
    <property type="entry name" value="Galactose-bd-like_sf"/>
</dbReference>
<dbReference type="OrthoDB" id="18487at2759"/>
<dbReference type="RefSeq" id="XP_022309658.1">
    <property type="nucleotide sequence ID" value="XM_022453950.1"/>
</dbReference>
<protein>
    <submittedName>
        <fullName evidence="3">Multiple epidermal growth factor-like domains protein 10 isoform X1</fullName>
    </submittedName>
</protein>